<keyword evidence="5" id="KW-1185">Reference proteome</keyword>
<dbReference type="Proteomes" id="UP000238314">
    <property type="component" value="Unassembled WGS sequence"/>
</dbReference>
<keyword evidence="1" id="KW-1133">Transmembrane helix</keyword>
<reference evidence="3" key="2">
    <citation type="submission" date="2017-01" db="EMBL/GenBank/DDBJ databases">
        <authorList>
            <person name="Mah S.A."/>
            <person name="Swanson W.J."/>
            <person name="Moy G.W."/>
            <person name="Vacquier V.D."/>
        </authorList>
    </citation>
    <scope>NUCLEOTIDE SEQUENCE [LARGE SCALE GENOMIC DNA]</scope>
    <source>
        <strain evidence="3">DSM 21068</strain>
    </source>
</reference>
<proteinExistence type="predicted"/>
<dbReference type="EMBL" id="MUGO01000003">
    <property type="protein sequence ID" value="PQA96200.1"/>
    <property type="molecule type" value="Genomic_DNA"/>
</dbReference>
<organism evidence="3 4">
    <name type="scientific">Chryseobacterium piscicola</name>
    <dbReference type="NCBI Taxonomy" id="551459"/>
    <lineage>
        <taxon>Bacteria</taxon>
        <taxon>Pseudomonadati</taxon>
        <taxon>Bacteroidota</taxon>
        <taxon>Flavobacteriia</taxon>
        <taxon>Flavobacteriales</taxon>
        <taxon>Weeksellaceae</taxon>
        <taxon>Chryseobacterium group</taxon>
        <taxon>Chryseobacterium</taxon>
    </lineage>
</organism>
<dbReference type="EMBL" id="FTOJ01000001">
    <property type="protein sequence ID" value="SIS62337.1"/>
    <property type="molecule type" value="Genomic_DNA"/>
</dbReference>
<dbReference type="RefSeq" id="WP_076449695.1">
    <property type="nucleotide sequence ID" value="NZ_FTOJ01000001.1"/>
</dbReference>
<dbReference type="Proteomes" id="UP000186246">
    <property type="component" value="Unassembled WGS sequence"/>
</dbReference>
<protein>
    <submittedName>
        <fullName evidence="3">Uncharacterized protein</fullName>
    </submittedName>
</protein>
<feature type="transmembrane region" description="Helical" evidence="1">
    <location>
        <begin position="34"/>
        <end position="53"/>
    </location>
</feature>
<gene>
    <name evidence="2" type="ORF">B0A70_03510</name>
    <name evidence="3" type="ORF">SAMN05421796_101652</name>
</gene>
<reference evidence="4" key="3">
    <citation type="submission" date="2017-01" db="EMBL/GenBank/DDBJ databases">
        <authorList>
            <person name="Varghese N."/>
            <person name="Submissions S."/>
        </authorList>
    </citation>
    <scope>NUCLEOTIDE SEQUENCE [LARGE SCALE GENOMIC DNA]</scope>
    <source>
        <strain evidence="4">DSM 21068</strain>
    </source>
</reference>
<accession>A0A1N7KL94</accession>
<keyword evidence="1" id="KW-0472">Membrane</keyword>
<dbReference type="AlphaFoldDB" id="A0A1N7KL94"/>
<feature type="transmembrane region" description="Helical" evidence="1">
    <location>
        <begin position="156"/>
        <end position="178"/>
    </location>
</feature>
<keyword evidence="1" id="KW-0812">Transmembrane</keyword>
<evidence type="ECO:0000313" key="4">
    <source>
        <dbReference type="Proteomes" id="UP000186246"/>
    </source>
</evidence>
<name>A0A1N7KL94_9FLAO</name>
<feature type="transmembrane region" description="Helical" evidence="1">
    <location>
        <begin position="190"/>
        <end position="210"/>
    </location>
</feature>
<feature type="transmembrane region" description="Helical" evidence="1">
    <location>
        <begin position="65"/>
        <end position="83"/>
    </location>
</feature>
<dbReference type="OrthoDB" id="1349006at2"/>
<evidence type="ECO:0000313" key="5">
    <source>
        <dbReference type="Proteomes" id="UP000238314"/>
    </source>
</evidence>
<evidence type="ECO:0000256" key="1">
    <source>
        <dbReference type="SAM" id="Phobius"/>
    </source>
</evidence>
<sequence length="222" mass="26423">MDFFRDILSHIYYGSEALAALIGLLYLPRLKNTYWKYFAIYLILIFISETLGEQGVFSRDNKVRFYNYLVIPGEFIFFYWLYAAKSFRKPKLFYILSALYLLSFIPHELFFSSKKIVFSLNYTLGSLFLLYLVVLEYYRQVNSSDILNFSDNRMFYINWGVTVFYIGTLPLLSFWSLFAELKDLFSIYYIYFQISGIVMYVLFAVSFILGKENADVWKKQNS</sequence>
<reference evidence="2 5" key="1">
    <citation type="submission" date="2016-11" db="EMBL/GenBank/DDBJ databases">
        <title>Whole genomes of Flavobacteriaceae.</title>
        <authorList>
            <person name="Stine C."/>
            <person name="Li C."/>
            <person name="Tadesse D."/>
        </authorList>
    </citation>
    <scope>NUCLEOTIDE SEQUENCE [LARGE SCALE GENOMIC DNA]</scope>
    <source>
        <strain evidence="2 5">DSM 21068</strain>
    </source>
</reference>
<feature type="transmembrane region" description="Helical" evidence="1">
    <location>
        <begin position="7"/>
        <end position="27"/>
    </location>
</feature>
<evidence type="ECO:0000313" key="2">
    <source>
        <dbReference type="EMBL" id="PQA96200.1"/>
    </source>
</evidence>
<feature type="transmembrane region" description="Helical" evidence="1">
    <location>
        <begin position="92"/>
        <end position="110"/>
    </location>
</feature>
<dbReference type="STRING" id="551459.SAMN05421796_101652"/>
<evidence type="ECO:0000313" key="3">
    <source>
        <dbReference type="EMBL" id="SIS62337.1"/>
    </source>
</evidence>
<feature type="transmembrane region" description="Helical" evidence="1">
    <location>
        <begin position="116"/>
        <end position="135"/>
    </location>
</feature>